<sequence length="60" mass="6766">MSMLCKLFAAQLLLPLNNQLDNLKFQICVIPMPTDFVRPFPHVSHLASLTLILCQAFHTA</sequence>
<reference evidence="1" key="1">
    <citation type="submission" date="2015-10" db="EMBL/GenBank/DDBJ databases">
        <title>EvidentialGene: Evidence-directed Construction of Complete mRNA Transcriptomes without Genomes.</title>
        <authorList>
            <person name="Gilbert D.G."/>
        </authorList>
    </citation>
    <scope>NUCLEOTIDE SEQUENCE</scope>
</reference>
<protein>
    <submittedName>
        <fullName evidence="1">Uncharacterized protein</fullName>
    </submittedName>
</protein>
<dbReference type="AlphaFoldDB" id="A0A0P5YP50"/>
<proteinExistence type="predicted"/>
<organism evidence="1">
    <name type="scientific">Daphnia magna</name>
    <dbReference type="NCBI Taxonomy" id="35525"/>
    <lineage>
        <taxon>Eukaryota</taxon>
        <taxon>Metazoa</taxon>
        <taxon>Ecdysozoa</taxon>
        <taxon>Arthropoda</taxon>
        <taxon>Crustacea</taxon>
        <taxon>Branchiopoda</taxon>
        <taxon>Diplostraca</taxon>
        <taxon>Cladocera</taxon>
        <taxon>Anomopoda</taxon>
        <taxon>Daphniidae</taxon>
        <taxon>Daphnia</taxon>
    </lineage>
</organism>
<accession>A0A0P5YP50</accession>
<evidence type="ECO:0000313" key="1">
    <source>
        <dbReference type="EMBL" id="JAN88526.1"/>
    </source>
</evidence>
<name>A0A0P5YP50_9CRUS</name>
<dbReference type="EMBL" id="GDIQ01006211">
    <property type="protein sequence ID" value="JAN88526.1"/>
    <property type="molecule type" value="Transcribed_RNA"/>
</dbReference>